<reference evidence="4" key="1">
    <citation type="submission" date="2020-12" db="EMBL/GenBank/DDBJ databases">
        <title>WGS assembly of Carya illinoinensis cv. Pawnee.</title>
        <authorList>
            <person name="Platts A."/>
            <person name="Shu S."/>
            <person name="Wright S."/>
            <person name="Barry K."/>
            <person name="Edger P."/>
            <person name="Pires J.C."/>
            <person name="Schmutz J."/>
        </authorList>
    </citation>
    <scope>NUCLEOTIDE SEQUENCE</scope>
    <source>
        <tissue evidence="4">Leaf</tissue>
    </source>
</reference>
<name>A0A8T1P5A0_CARIL</name>
<dbReference type="Proteomes" id="UP000811246">
    <property type="component" value="Chromosome 11"/>
</dbReference>
<dbReference type="EMBL" id="CM031835">
    <property type="protein sequence ID" value="KAG6687413.1"/>
    <property type="molecule type" value="Genomic_DNA"/>
</dbReference>
<dbReference type="Proteomes" id="UP000811609">
    <property type="component" value="Chromosome 11"/>
</dbReference>
<comment type="caution">
    <text evidence="4">The sequence shown here is derived from an EMBL/GenBank/DDBJ whole genome shotgun (WGS) entry which is preliminary data.</text>
</comment>
<feature type="region of interest" description="Disordered" evidence="2">
    <location>
        <begin position="37"/>
        <end position="82"/>
    </location>
</feature>
<feature type="compositionally biased region" description="Low complexity" evidence="2">
    <location>
        <begin position="113"/>
        <end position="127"/>
    </location>
</feature>
<evidence type="ECO:0000313" key="5">
    <source>
        <dbReference type="EMBL" id="KAG6687413.1"/>
    </source>
</evidence>
<dbReference type="Pfam" id="PF23598">
    <property type="entry name" value="LRR_14"/>
    <property type="match status" value="1"/>
</dbReference>
<evidence type="ECO:0000259" key="3">
    <source>
        <dbReference type="Pfam" id="PF23598"/>
    </source>
</evidence>
<feature type="compositionally biased region" description="Basic and acidic residues" evidence="2">
    <location>
        <begin position="103"/>
        <end position="112"/>
    </location>
</feature>
<dbReference type="InterPro" id="IPR055414">
    <property type="entry name" value="LRR_R13L4/SHOC2-like"/>
</dbReference>
<evidence type="ECO:0000256" key="1">
    <source>
        <dbReference type="ARBA" id="ARBA00022737"/>
    </source>
</evidence>
<reference evidence="5" key="2">
    <citation type="submission" date="2021-01" db="EMBL/GenBank/DDBJ databases">
        <authorList>
            <person name="Lovell J.T."/>
            <person name="Bentley N."/>
            <person name="Bhattarai G."/>
            <person name="Jenkins J.W."/>
            <person name="Sreedasyam A."/>
            <person name="Alarcon Y."/>
            <person name="Bock C."/>
            <person name="Boston L."/>
            <person name="Carlson J."/>
            <person name="Cervantes K."/>
            <person name="Clermont K."/>
            <person name="Krom N."/>
            <person name="Kubenka K."/>
            <person name="Mamidi S."/>
            <person name="Mattison C."/>
            <person name="Monteros M."/>
            <person name="Pisani C."/>
            <person name="Plott C."/>
            <person name="Rajasekar S."/>
            <person name="Rhein H.S."/>
            <person name="Rohla C."/>
            <person name="Song M."/>
            <person name="Hilaire R.S."/>
            <person name="Shu S."/>
            <person name="Wells L."/>
            <person name="Wang X."/>
            <person name="Webber J."/>
            <person name="Heerema R.J."/>
            <person name="Klein P."/>
            <person name="Conner P."/>
            <person name="Grauke L."/>
            <person name="Grimwood J."/>
            <person name="Schmutz J."/>
            <person name="Randall J.J."/>
        </authorList>
    </citation>
    <scope>NUCLEOTIDE SEQUENCE</scope>
    <source>
        <tissue evidence="5">Leaf</tissue>
    </source>
</reference>
<evidence type="ECO:0000313" key="4">
    <source>
        <dbReference type="EMBL" id="KAG6636040.1"/>
    </source>
</evidence>
<keyword evidence="1" id="KW-0677">Repeat</keyword>
<keyword evidence="6" id="KW-1185">Reference proteome</keyword>
<dbReference type="EMBL" id="CM031819">
    <property type="protein sequence ID" value="KAG6636040.1"/>
    <property type="molecule type" value="Genomic_DNA"/>
</dbReference>
<dbReference type="PANTHER" id="PTHR47186">
    <property type="entry name" value="LEUCINE-RICH REPEAT-CONTAINING PROTEIN 57"/>
    <property type="match status" value="1"/>
</dbReference>
<organism evidence="4 6">
    <name type="scientific">Carya illinoinensis</name>
    <name type="common">Pecan</name>
    <dbReference type="NCBI Taxonomy" id="32201"/>
    <lineage>
        <taxon>Eukaryota</taxon>
        <taxon>Viridiplantae</taxon>
        <taxon>Streptophyta</taxon>
        <taxon>Embryophyta</taxon>
        <taxon>Tracheophyta</taxon>
        <taxon>Spermatophyta</taxon>
        <taxon>Magnoliopsida</taxon>
        <taxon>eudicotyledons</taxon>
        <taxon>Gunneridae</taxon>
        <taxon>Pentapetalae</taxon>
        <taxon>rosids</taxon>
        <taxon>fabids</taxon>
        <taxon>Fagales</taxon>
        <taxon>Juglandaceae</taxon>
        <taxon>Carya</taxon>
    </lineage>
</organism>
<feature type="domain" description="Disease resistance R13L4/SHOC-2-like LRR" evidence="3">
    <location>
        <begin position="426"/>
        <end position="685"/>
    </location>
</feature>
<evidence type="ECO:0000313" key="6">
    <source>
        <dbReference type="Proteomes" id="UP000811609"/>
    </source>
</evidence>
<proteinExistence type="predicted"/>
<evidence type="ECO:0000256" key="2">
    <source>
        <dbReference type="SAM" id="MobiDB-lite"/>
    </source>
</evidence>
<dbReference type="PANTHER" id="PTHR47186:SF54">
    <property type="entry name" value="DISEASE RESISTANCE RPP13-LIKE PROTEIN 4"/>
    <property type="match status" value="1"/>
</dbReference>
<protein>
    <recommendedName>
        <fullName evidence="3">Disease resistance R13L4/SHOC-2-like LRR domain-containing protein</fullName>
    </recommendedName>
</protein>
<gene>
    <name evidence="4" type="ORF">CIPAW_11G083300</name>
    <name evidence="5" type="ORF">I3842_11G070000</name>
</gene>
<feature type="region of interest" description="Disordered" evidence="2">
    <location>
        <begin position="103"/>
        <end position="131"/>
    </location>
</feature>
<accession>A0A8T1P5A0</accession>
<dbReference type="AlphaFoldDB" id="A0A8T1P5A0"/>
<feature type="compositionally biased region" description="Polar residues" evidence="2">
    <location>
        <begin position="39"/>
        <end position="53"/>
    </location>
</feature>
<sequence length="752" mass="84311">MASSDGTQKISEEKFDIEKIIDGIESLLRRLPKVEHSATGLTPNNTDRNSVSDGNPNNGNNGGNIPSNQKNETDKNKNGPNVSDQDLCAWIRTLLTFVSSADNKENNSEAKDSVNSNRSSNDSSNQSKMERIRKTLTQVKAALIELKKLEEGELGKLIQPHLRRVEVILGPQAPAPADSSSFTLTEANLREISKEIMKIKNQIPSLLKLSQTGPGSYNNSETIKNSDACSAFHGNLNPHKSKSFLNSSFYREIEEIYADLNDVHEKFFLACFAMLPENAVVKRRLLTYWWVGEEEVKTSTDGGKTAEHGVDQILKRFREKGLIKPAKKELRGEAKSYRMDPLVRSVVIKLSGNEFFAFNDDGILTGNLSETNRACVTKSSVPLDTVLTKEQAQKQVVNFEEENLITIFNVNEPFPDLKLQLLAKKKEASLVEWLSKMKKVKVLYLGRWEKSATYHIEVESIDFLKGLKSMKELRLLSLQGISRINELPSSIGKLSNLMILDVKACHNLEELPQEISKLKNLTYLDVSDCYMLDRMPKGLSSLSKLQVLKGYVIGNPQSGSFGTLDDLKDLKHLRKLTISASSHDFPTRKDLLALNKLGTEGALRKLTLAWGSKQGAVAQKPSRVPTIRKTVSNLLQRTSTKSSSCEIAELPEKLEKLDLQCCPETKIPDWLVPSKMNSLKKLFIRGGGLETLKNDKWTVETLCLKYLIGLKIDWIELKQRFPRLAYLEKVGCPRITFCPCDEDGVWKKPTSK</sequence>